<dbReference type="InterPro" id="IPR003593">
    <property type="entry name" value="AAA+_ATPase"/>
</dbReference>
<gene>
    <name evidence="2" type="ORF">HMPREF1536_04870</name>
</gene>
<dbReference type="InterPro" id="IPR018647">
    <property type="entry name" value="SLFN_3-like_DNA/RNA_helicase"/>
</dbReference>
<keyword evidence="3" id="KW-1185">Reference proteome</keyword>
<dbReference type="InterPro" id="IPR027417">
    <property type="entry name" value="P-loop_NTPase"/>
</dbReference>
<dbReference type="AlphaFoldDB" id="A0A0F5IS74"/>
<evidence type="ECO:0000313" key="3">
    <source>
        <dbReference type="Proteomes" id="UP000033035"/>
    </source>
</evidence>
<protein>
    <recommendedName>
        <fullName evidence="1">AAA+ ATPase domain-containing protein</fullName>
    </recommendedName>
</protein>
<dbReference type="Proteomes" id="UP000033035">
    <property type="component" value="Unassembled WGS sequence"/>
</dbReference>
<name>A0A0F5IS74_9BACT</name>
<dbReference type="CDD" id="cd00009">
    <property type="entry name" value="AAA"/>
    <property type="match status" value="1"/>
</dbReference>
<proteinExistence type="predicted"/>
<dbReference type="PATRIC" id="fig|1203610.3.peg.4969"/>
<organism evidence="2 3">
    <name type="scientific">Parabacteroides gordonii MS-1 = DSM 23371</name>
    <dbReference type="NCBI Taxonomy" id="1203610"/>
    <lineage>
        <taxon>Bacteria</taxon>
        <taxon>Pseudomonadati</taxon>
        <taxon>Bacteroidota</taxon>
        <taxon>Bacteroidia</taxon>
        <taxon>Bacteroidales</taxon>
        <taxon>Tannerellaceae</taxon>
        <taxon>Parabacteroides</taxon>
    </lineage>
</organism>
<sequence>MIAKRVIYQEPQSIFFKDVMTNTFVDKMIKTAMYYNINPSDSEVRSWGNNAPKIKDLLELSGITDSYITFEHLVPYNMKRIDCILYGRNLLGQGNVVHIELKQWSNKGVQAAISEGNFNIDEISDVTYKVQAYTGRGNRLVAHPSQQVRGYNDYLTGFIEVLSNKELLIEGIAYCYNYRKNVKPNALYDARYDELQKTYKTYAGDEVQELAKRLQSALGRGDGLTIFNKMINSPIRPSKKLLESAASLIHEGNSSEFALIEEQIIARNVILDKIRKIGKKKSVIIVKGGPGTGKTVIALHILSILAKHKKKYNIHYATKSKPLLEGIKYRLPRGSKAKYLFSNITQFLPANFERDSLDVLLVDEAHRISNNANNQYTPSNKRTNLSQIQTIVRASKISVCARKGCIVNISLARD</sequence>
<dbReference type="SMART" id="SM00382">
    <property type="entry name" value="AAA"/>
    <property type="match status" value="1"/>
</dbReference>
<evidence type="ECO:0000259" key="1">
    <source>
        <dbReference type="SMART" id="SM00382"/>
    </source>
</evidence>
<feature type="domain" description="AAA+ ATPase" evidence="1">
    <location>
        <begin position="280"/>
        <end position="413"/>
    </location>
</feature>
<evidence type="ECO:0000313" key="2">
    <source>
        <dbReference type="EMBL" id="KKB48406.1"/>
    </source>
</evidence>
<dbReference type="RefSeq" id="WP_081693288.1">
    <property type="nucleotide sequence ID" value="NZ_AUAE01000013.1"/>
</dbReference>
<dbReference type="EMBL" id="AQHW01000027">
    <property type="protein sequence ID" value="KKB48406.1"/>
    <property type="molecule type" value="Genomic_DNA"/>
</dbReference>
<accession>A0A0F5IS74</accession>
<dbReference type="STRING" id="1203610.HMPREF1536_04870"/>
<dbReference type="HOGENOM" id="CLU_663660_0_0_10"/>
<dbReference type="SUPFAM" id="SSF52540">
    <property type="entry name" value="P-loop containing nucleoside triphosphate hydrolases"/>
    <property type="match status" value="1"/>
</dbReference>
<dbReference type="Pfam" id="PF09848">
    <property type="entry name" value="SLFN-g3_helicase"/>
    <property type="match status" value="1"/>
</dbReference>
<comment type="caution">
    <text evidence="2">The sequence shown here is derived from an EMBL/GenBank/DDBJ whole genome shotgun (WGS) entry which is preliminary data.</text>
</comment>
<dbReference type="Gene3D" id="3.40.50.300">
    <property type="entry name" value="P-loop containing nucleotide triphosphate hydrolases"/>
    <property type="match status" value="1"/>
</dbReference>
<reference evidence="2 3" key="1">
    <citation type="submission" date="2013-04" db="EMBL/GenBank/DDBJ databases">
        <title>The Genome Sequence of Parabacteroides gordonii DSM 23371.</title>
        <authorList>
            <consortium name="The Broad Institute Genomics Platform"/>
            <person name="Earl A."/>
            <person name="Ward D."/>
            <person name="Feldgarden M."/>
            <person name="Gevers D."/>
            <person name="Martens E."/>
            <person name="Sakamoto M."/>
            <person name="Benno Y."/>
            <person name="Suzuki N."/>
            <person name="Matsunaga N."/>
            <person name="Koshihara K."/>
            <person name="Seki M."/>
            <person name="Komiya H."/>
            <person name="Walker B."/>
            <person name="Young S."/>
            <person name="Zeng Q."/>
            <person name="Gargeya S."/>
            <person name="Fitzgerald M."/>
            <person name="Haas B."/>
            <person name="Abouelleil A."/>
            <person name="Allen A.W."/>
            <person name="Alvarado L."/>
            <person name="Arachchi H.M."/>
            <person name="Berlin A.M."/>
            <person name="Chapman S.B."/>
            <person name="Gainer-Dewar J."/>
            <person name="Goldberg J."/>
            <person name="Griggs A."/>
            <person name="Gujja S."/>
            <person name="Hansen M."/>
            <person name="Howarth C."/>
            <person name="Imamovic A."/>
            <person name="Ireland A."/>
            <person name="Larimer J."/>
            <person name="McCowan C."/>
            <person name="Murphy C."/>
            <person name="Pearson M."/>
            <person name="Poon T.W."/>
            <person name="Priest M."/>
            <person name="Roberts A."/>
            <person name="Saif S."/>
            <person name="Shea T."/>
            <person name="Sisk P."/>
            <person name="Sykes S."/>
            <person name="Wortman J."/>
            <person name="Nusbaum C."/>
            <person name="Birren B."/>
        </authorList>
    </citation>
    <scope>NUCLEOTIDE SEQUENCE [LARGE SCALE GENOMIC DNA]</scope>
    <source>
        <strain evidence="2 3">MS-1</strain>
    </source>
</reference>